<dbReference type="GO" id="GO:0003677">
    <property type="term" value="F:DNA binding"/>
    <property type="evidence" value="ECO:0007669"/>
    <property type="project" value="UniProtKB-KW"/>
</dbReference>
<organism evidence="3 4">
    <name type="scientific">Mesorhizobium retamae</name>
    <dbReference type="NCBI Taxonomy" id="2912854"/>
    <lineage>
        <taxon>Bacteria</taxon>
        <taxon>Pseudomonadati</taxon>
        <taxon>Pseudomonadota</taxon>
        <taxon>Alphaproteobacteria</taxon>
        <taxon>Hyphomicrobiales</taxon>
        <taxon>Phyllobacteriaceae</taxon>
        <taxon>Mesorhizobium</taxon>
    </lineage>
</organism>
<dbReference type="Proteomes" id="UP001201701">
    <property type="component" value="Unassembled WGS sequence"/>
</dbReference>
<feature type="compositionally biased region" description="Basic and acidic residues" evidence="1">
    <location>
        <begin position="123"/>
        <end position="136"/>
    </location>
</feature>
<dbReference type="InterPro" id="IPR013321">
    <property type="entry name" value="Arc_rbn_hlx_hlx"/>
</dbReference>
<feature type="region of interest" description="Disordered" evidence="1">
    <location>
        <begin position="117"/>
        <end position="136"/>
    </location>
</feature>
<gene>
    <name evidence="3" type="ORF">L4923_26165</name>
</gene>
<feature type="domain" description="Arc-like DNA binding" evidence="2">
    <location>
        <begin position="6"/>
        <end position="49"/>
    </location>
</feature>
<name>A0ABS9QM52_9HYPH</name>
<dbReference type="RefSeq" id="WP_239370042.1">
    <property type="nucleotide sequence ID" value="NZ_JAKREW010000045.1"/>
</dbReference>
<comment type="caution">
    <text evidence="3">The sequence shown here is derived from an EMBL/GenBank/DDBJ whole genome shotgun (WGS) entry which is preliminary data.</text>
</comment>
<dbReference type="SUPFAM" id="SSF47598">
    <property type="entry name" value="Ribbon-helix-helix"/>
    <property type="match status" value="1"/>
</dbReference>
<dbReference type="Gene3D" id="1.10.1220.10">
    <property type="entry name" value="Met repressor-like"/>
    <property type="match status" value="1"/>
</dbReference>
<keyword evidence="3" id="KW-0238">DNA-binding</keyword>
<dbReference type="Pfam" id="PF03869">
    <property type="entry name" value="Arc"/>
    <property type="match status" value="1"/>
</dbReference>
<keyword evidence="4" id="KW-1185">Reference proteome</keyword>
<protein>
    <submittedName>
        <fullName evidence="3">Arc family DNA-binding protein</fullName>
    </submittedName>
</protein>
<dbReference type="EMBL" id="JAKREW010000045">
    <property type="protein sequence ID" value="MCG7508531.1"/>
    <property type="molecule type" value="Genomic_DNA"/>
</dbReference>
<reference evidence="3 4" key="1">
    <citation type="submission" date="2022-02" db="EMBL/GenBank/DDBJ databases">
        <title>Draft genome sequence of Mezorhizobium retamae strain IRAMC:0171 isolated from Retama raetam nodules.</title>
        <authorList>
            <person name="Bengaied R."/>
            <person name="Sbissi I."/>
            <person name="Huber K."/>
            <person name="Ghodbane F."/>
            <person name="Nouioui I."/>
            <person name="Tarhouni M."/>
            <person name="Gtari M."/>
        </authorList>
    </citation>
    <scope>NUCLEOTIDE SEQUENCE [LARGE SCALE GENOMIC DNA]</scope>
    <source>
        <strain evidence="3 4">IRAMC:0171</strain>
    </source>
</reference>
<evidence type="ECO:0000259" key="2">
    <source>
        <dbReference type="Pfam" id="PF03869"/>
    </source>
</evidence>
<sequence length="136" mass="15515">MARPGRGSDQFPLRLPDGLRDRIKTAAENSGRSMNAEIVRVLEEKFPEPWPLNVRIGYLTDLLRALRKVRGYEGAIDALTDEILDTVEGIASGRVPDLDEETRGKVKDILADWYQGRAEDEEDRSHWHERDDEAQT</sequence>
<dbReference type="InterPro" id="IPR010985">
    <property type="entry name" value="Ribbon_hlx_hlx"/>
</dbReference>
<evidence type="ECO:0000313" key="4">
    <source>
        <dbReference type="Proteomes" id="UP001201701"/>
    </source>
</evidence>
<evidence type="ECO:0000313" key="3">
    <source>
        <dbReference type="EMBL" id="MCG7508531.1"/>
    </source>
</evidence>
<dbReference type="InterPro" id="IPR005569">
    <property type="entry name" value="Arc_DNA-bd_dom"/>
</dbReference>
<evidence type="ECO:0000256" key="1">
    <source>
        <dbReference type="SAM" id="MobiDB-lite"/>
    </source>
</evidence>
<proteinExistence type="predicted"/>
<accession>A0ABS9QM52</accession>